<dbReference type="InterPro" id="IPR005256">
    <property type="entry name" value="Anth_synth_I_PabB"/>
</dbReference>
<feature type="domain" description="Anthranilate synthase component I N-terminal" evidence="15">
    <location>
        <begin position="62"/>
        <end position="204"/>
    </location>
</feature>
<keyword evidence="13" id="KW-0812">Transmembrane</keyword>
<dbReference type="AlphaFoldDB" id="A0A6I4VQD2"/>
<keyword evidence="12" id="KW-0479">Metal-binding</keyword>
<dbReference type="InterPro" id="IPR005801">
    <property type="entry name" value="ADC_synthase"/>
</dbReference>
<evidence type="ECO:0000256" key="5">
    <source>
        <dbReference type="ARBA" id="ARBA00020653"/>
    </source>
</evidence>
<dbReference type="PANTHER" id="PTHR11236">
    <property type="entry name" value="AMINOBENZOATE/ANTHRANILATE SYNTHASE"/>
    <property type="match status" value="1"/>
</dbReference>
<keyword evidence="6 12" id="KW-0028">Amino-acid biosynthesis</keyword>
<keyword evidence="8 12" id="KW-0057">Aromatic amino acid biosynthesis</keyword>
<dbReference type="EC" id="4.1.3.27" evidence="4 12"/>
<dbReference type="Pfam" id="PF04715">
    <property type="entry name" value="Anth_synt_I_N"/>
    <property type="match status" value="1"/>
</dbReference>
<dbReference type="EMBL" id="WUUL01000001">
    <property type="protein sequence ID" value="MXQ52601.1"/>
    <property type="molecule type" value="Genomic_DNA"/>
</dbReference>
<organism evidence="16 17">
    <name type="scientific">Shimazuella alba</name>
    <dbReference type="NCBI Taxonomy" id="2690964"/>
    <lineage>
        <taxon>Bacteria</taxon>
        <taxon>Bacillati</taxon>
        <taxon>Bacillota</taxon>
        <taxon>Bacilli</taxon>
        <taxon>Bacillales</taxon>
        <taxon>Thermoactinomycetaceae</taxon>
        <taxon>Shimazuella</taxon>
    </lineage>
</organism>
<dbReference type="InterPro" id="IPR019999">
    <property type="entry name" value="Anth_synth_I-like"/>
</dbReference>
<keyword evidence="13" id="KW-1133">Transmembrane helix</keyword>
<dbReference type="SUPFAM" id="SSF56322">
    <property type="entry name" value="ADC synthase"/>
    <property type="match status" value="1"/>
</dbReference>
<dbReference type="Gene3D" id="3.60.120.10">
    <property type="entry name" value="Anthranilate synthase"/>
    <property type="match status" value="1"/>
</dbReference>
<evidence type="ECO:0000256" key="1">
    <source>
        <dbReference type="ARBA" id="ARBA00004873"/>
    </source>
</evidence>
<comment type="pathway">
    <text evidence="1 12">Amino-acid biosynthesis; L-tryptophan biosynthesis; L-tryptophan from chorismate: step 1/5.</text>
</comment>
<dbReference type="Proteomes" id="UP000430692">
    <property type="component" value="Unassembled WGS sequence"/>
</dbReference>
<dbReference type="GO" id="GO:0000162">
    <property type="term" value="P:L-tryptophan biosynthetic process"/>
    <property type="evidence" value="ECO:0007669"/>
    <property type="project" value="UniProtKB-UniPathway"/>
</dbReference>
<evidence type="ECO:0000259" key="15">
    <source>
        <dbReference type="Pfam" id="PF04715"/>
    </source>
</evidence>
<accession>A0A6I4VQD2</accession>
<comment type="function">
    <text evidence="10 12">Part of a heterotetrameric complex that catalyzes the two-step biosynthesis of anthranilate, an intermediate in the biosynthesis of L-tryptophan. In the first step, the glutamine-binding beta subunit (TrpG) of anthranilate synthase (AS) provides the glutamine amidotransferase activity which generates ammonia as a substrate that, along with chorismate, is used in the second step, catalyzed by the large alpha subunit of AS (TrpE) to produce anthranilate. In the absence of TrpG, TrpE can synthesize anthranilate directly from chorismate and high concentrations of ammonia.</text>
</comment>
<evidence type="ECO:0000256" key="6">
    <source>
        <dbReference type="ARBA" id="ARBA00022605"/>
    </source>
</evidence>
<dbReference type="GO" id="GO:0004049">
    <property type="term" value="F:anthranilate synthase activity"/>
    <property type="evidence" value="ECO:0007669"/>
    <property type="project" value="UniProtKB-EC"/>
</dbReference>
<comment type="caution">
    <text evidence="16">The sequence shown here is derived from an EMBL/GenBank/DDBJ whole genome shotgun (WGS) entry which is preliminary data.</text>
</comment>
<feature type="transmembrane region" description="Helical" evidence="13">
    <location>
        <begin position="12"/>
        <end position="29"/>
    </location>
</feature>
<comment type="catalytic activity">
    <reaction evidence="11 12">
        <text>chorismate + L-glutamine = anthranilate + pyruvate + L-glutamate + H(+)</text>
        <dbReference type="Rhea" id="RHEA:21732"/>
        <dbReference type="ChEBI" id="CHEBI:15361"/>
        <dbReference type="ChEBI" id="CHEBI:15378"/>
        <dbReference type="ChEBI" id="CHEBI:16567"/>
        <dbReference type="ChEBI" id="CHEBI:29748"/>
        <dbReference type="ChEBI" id="CHEBI:29985"/>
        <dbReference type="ChEBI" id="CHEBI:58359"/>
        <dbReference type="EC" id="4.1.3.27"/>
    </reaction>
</comment>
<evidence type="ECO:0000256" key="10">
    <source>
        <dbReference type="ARBA" id="ARBA00025634"/>
    </source>
</evidence>
<keyword evidence="12" id="KW-0460">Magnesium</keyword>
<comment type="subunit">
    <text evidence="3 12">Heterotetramer consisting of two non-identical subunits: a beta subunit (TrpG) and a large alpha subunit (TrpE).</text>
</comment>
<evidence type="ECO:0000256" key="3">
    <source>
        <dbReference type="ARBA" id="ARBA00011575"/>
    </source>
</evidence>
<evidence type="ECO:0000313" key="17">
    <source>
        <dbReference type="Proteomes" id="UP000430692"/>
    </source>
</evidence>
<evidence type="ECO:0000313" key="16">
    <source>
        <dbReference type="EMBL" id="MXQ52601.1"/>
    </source>
</evidence>
<keyword evidence="13" id="KW-0472">Membrane</keyword>
<sequence length="533" mass="60133">MIKNPAKASPLWLFTIYFSLYILISPNIIGGKVHLIYPTKTEVLQYAKQYSHIPICKKIQIDTVTPIQLFHALEKDEYSFLLESVEGDQKFSRYSFMGSHPYQTLTGKDSMLTVTSADKIKVFPADDPLPFLNKLLEESTSPQYDGYPPFLGGAVGYFSYELIQAFETNSPLTNPAGKTKAYDTHLAFYDRLIVFDHQEQVLYLVMHVVTHNGEVTDYEKVVDALDKWKDQLQQSQPKIDPLPTLVREEVDFSNVTSNFTRETFCKAVEKAKDYIRAGDIFQVVPSQKYTVEGTPDPMMVYRILRYLNPSPYMYYLQLGEEKIVGTSPEILVRVQNRIIEVRPIAGSRPRSQDAIRDEELAKELLADPKENAEHVMLVDLGRNDVGRVSTYGSVQVTAYKHIERYSHVMHIVSQVTGELSPQKTPLDAFRACFPAGTVSGSPKIRAMEIIAELEPEARGIYAGAVGYFDFAGNIDTCIAIRTIYFRDNKAYVQAGAGVVYDSNPDKEYEETQHKASAMLLAIQLAKAAKIYAS</sequence>
<evidence type="ECO:0000256" key="9">
    <source>
        <dbReference type="ARBA" id="ARBA00023239"/>
    </source>
</evidence>
<protein>
    <recommendedName>
        <fullName evidence="5 12">Anthranilate synthase component 1</fullName>
        <ecNumber evidence="4 12">4.1.3.27</ecNumber>
    </recommendedName>
</protein>
<proteinExistence type="inferred from homology"/>
<dbReference type="Pfam" id="PF00425">
    <property type="entry name" value="Chorismate_bind"/>
    <property type="match status" value="1"/>
</dbReference>
<name>A0A6I4VQD2_9BACL</name>
<evidence type="ECO:0000256" key="8">
    <source>
        <dbReference type="ARBA" id="ARBA00023141"/>
    </source>
</evidence>
<dbReference type="InterPro" id="IPR015890">
    <property type="entry name" value="Chorismate_C"/>
</dbReference>
<dbReference type="PRINTS" id="PR00095">
    <property type="entry name" value="ANTSNTHASEI"/>
</dbReference>
<keyword evidence="9 12" id="KW-0456">Lyase</keyword>
<dbReference type="InterPro" id="IPR006805">
    <property type="entry name" value="Anth_synth_I_N"/>
</dbReference>
<dbReference type="UniPathway" id="UPA00035">
    <property type="reaction ID" value="UER00040"/>
</dbReference>
<comment type="cofactor">
    <cofactor evidence="12">
        <name>Mg(2+)</name>
        <dbReference type="ChEBI" id="CHEBI:18420"/>
    </cofactor>
</comment>
<dbReference type="GO" id="GO:0046872">
    <property type="term" value="F:metal ion binding"/>
    <property type="evidence" value="ECO:0007669"/>
    <property type="project" value="UniProtKB-KW"/>
</dbReference>
<keyword evidence="17" id="KW-1185">Reference proteome</keyword>
<evidence type="ECO:0000256" key="7">
    <source>
        <dbReference type="ARBA" id="ARBA00022822"/>
    </source>
</evidence>
<evidence type="ECO:0000256" key="12">
    <source>
        <dbReference type="RuleBase" id="RU364045"/>
    </source>
</evidence>
<evidence type="ECO:0000256" key="4">
    <source>
        <dbReference type="ARBA" id="ARBA00012266"/>
    </source>
</evidence>
<keyword evidence="7 12" id="KW-0822">Tryptophan biosynthesis</keyword>
<dbReference type="PANTHER" id="PTHR11236:SF9">
    <property type="entry name" value="ANTHRANILATE SYNTHASE COMPONENT 1"/>
    <property type="match status" value="1"/>
</dbReference>
<feature type="domain" description="Chorismate-utilising enzyme C-terminal" evidence="14">
    <location>
        <begin position="261"/>
        <end position="514"/>
    </location>
</feature>
<gene>
    <name evidence="12 16" type="primary">trpE</name>
    <name evidence="16" type="ORF">GSM42_02310</name>
</gene>
<dbReference type="NCBIfam" id="TIGR00564">
    <property type="entry name" value="trpE_most"/>
    <property type="match status" value="1"/>
</dbReference>
<reference evidence="16 17" key="1">
    <citation type="submission" date="2019-12" db="EMBL/GenBank/DDBJ databases">
        <title>Whole-genome analyses of novel actinobacteria.</title>
        <authorList>
            <person name="Sahin N."/>
            <person name="Saygin H."/>
        </authorList>
    </citation>
    <scope>NUCLEOTIDE SEQUENCE [LARGE SCALE GENOMIC DNA]</scope>
    <source>
        <strain evidence="16 17">KC615</strain>
    </source>
</reference>
<evidence type="ECO:0000256" key="13">
    <source>
        <dbReference type="SAM" id="Phobius"/>
    </source>
</evidence>
<evidence type="ECO:0000256" key="11">
    <source>
        <dbReference type="ARBA" id="ARBA00047683"/>
    </source>
</evidence>
<comment type="similarity">
    <text evidence="2 12">Belongs to the anthranilate synthase component I family.</text>
</comment>
<evidence type="ECO:0000256" key="2">
    <source>
        <dbReference type="ARBA" id="ARBA00009562"/>
    </source>
</evidence>
<evidence type="ECO:0000259" key="14">
    <source>
        <dbReference type="Pfam" id="PF00425"/>
    </source>
</evidence>